<reference evidence="8 9" key="2">
    <citation type="submission" date="2016-05" db="EMBL/GenBank/DDBJ databases">
        <title>Lineage-specific infection strategies underlie the spectrum of fungal disease in amphibians.</title>
        <authorList>
            <person name="Cuomo C.A."/>
            <person name="Farrer R.A."/>
            <person name="James T."/>
            <person name="Longcore J."/>
            <person name="Birren B."/>
        </authorList>
    </citation>
    <scope>NUCLEOTIDE SEQUENCE [LARGE SCALE GENOMIC DNA]</scope>
    <source>
        <strain evidence="8 9">JEL423</strain>
    </source>
</reference>
<evidence type="ECO:0000256" key="4">
    <source>
        <dbReference type="ARBA" id="ARBA00022895"/>
    </source>
</evidence>
<evidence type="ECO:0000256" key="1">
    <source>
        <dbReference type="ARBA" id="ARBA00004123"/>
    </source>
</evidence>
<keyword evidence="3" id="KW-0158">Chromosome</keyword>
<dbReference type="VEuPathDB" id="FungiDB:BDEG_22098"/>
<dbReference type="PANTHER" id="PTHR22928">
    <property type="entry name" value="TELOMERE-ASSOCIATED PROTEIN RIF1"/>
    <property type="match status" value="1"/>
</dbReference>
<feature type="domain" description="Telomere-associated protein Rif1 N-terminal" evidence="7">
    <location>
        <begin position="76"/>
        <end position="391"/>
    </location>
</feature>
<evidence type="ECO:0000256" key="3">
    <source>
        <dbReference type="ARBA" id="ARBA00022454"/>
    </source>
</evidence>
<keyword evidence="5" id="KW-0539">Nucleus</keyword>
<proteinExistence type="predicted"/>
<comment type="subcellular location">
    <subcellularLocation>
        <location evidence="2">Chromosome</location>
        <location evidence="2">Telomere</location>
    </subcellularLocation>
    <subcellularLocation>
        <location evidence="1">Nucleus</location>
    </subcellularLocation>
</comment>
<dbReference type="GO" id="GO:0005634">
    <property type="term" value="C:nucleus"/>
    <property type="evidence" value="ECO:0007669"/>
    <property type="project" value="UniProtKB-SubCell"/>
</dbReference>
<evidence type="ECO:0000256" key="6">
    <source>
        <dbReference type="ARBA" id="ARBA00023306"/>
    </source>
</evidence>
<gene>
    <name evidence="8" type="ORF">BDEG_22098</name>
</gene>
<evidence type="ECO:0000259" key="7">
    <source>
        <dbReference type="Pfam" id="PF12231"/>
    </source>
</evidence>
<dbReference type="InterPro" id="IPR022031">
    <property type="entry name" value="Rif1_N"/>
</dbReference>
<keyword evidence="6" id="KW-0131">Cell cycle</keyword>
<dbReference type="Gene3D" id="1.25.10.10">
    <property type="entry name" value="Leucine-rich Repeat Variant"/>
    <property type="match status" value="1"/>
</dbReference>
<dbReference type="OrthoDB" id="2156463at2759"/>
<keyword evidence="4" id="KW-0779">Telomere</keyword>
<dbReference type="AlphaFoldDB" id="A0A177WEF6"/>
<dbReference type="SUPFAM" id="SSF48371">
    <property type="entry name" value="ARM repeat"/>
    <property type="match status" value="1"/>
</dbReference>
<name>A0A177WEF6_BATDL</name>
<dbReference type="Pfam" id="PF12231">
    <property type="entry name" value="Rif1_N"/>
    <property type="match status" value="1"/>
</dbReference>
<dbReference type="Proteomes" id="UP000077115">
    <property type="component" value="Unassembled WGS sequence"/>
</dbReference>
<evidence type="ECO:0000313" key="8">
    <source>
        <dbReference type="EMBL" id="OAJ38145.1"/>
    </source>
</evidence>
<evidence type="ECO:0000313" key="9">
    <source>
        <dbReference type="Proteomes" id="UP000077115"/>
    </source>
</evidence>
<dbReference type="PANTHER" id="PTHR22928:SF3">
    <property type="entry name" value="TELOMERE-ASSOCIATED PROTEIN RIF1"/>
    <property type="match status" value="1"/>
</dbReference>
<reference evidence="8 9" key="1">
    <citation type="submission" date="2006-10" db="EMBL/GenBank/DDBJ databases">
        <title>The Genome Sequence of Batrachochytrium dendrobatidis JEL423.</title>
        <authorList>
            <consortium name="The Broad Institute Genome Sequencing Platform"/>
            <person name="Birren B."/>
            <person name="Lander E."/>
            <person name="Galagan J."/>
            <person name="Cuomo C."/>
            <person name="Devon K."/>
            <person name="Jaffe D."/>
            <person name="Butler J."/>
            <person name="Alvarez P."/>
            <person name="Gnerre S."/>
            <person name="Grabherr M."/>
            <person name="Kleber M."/>
            <person name="Mauceli E."/>
            <person name="Brockman W."/>
            <person name="Young S."/>
            <person name="LaButti K."/>
            <person name="Sykes S."/>
            <person name="DeCaprio D."/>
            <person name="Crawford M."/>
            <person name="Koehrsen M."/>
            <person name="Engels R."/>
            <person name="Montgomery P."/>
            <person name="Pearson M."/>
            <person name="Howarth C."/>
            <person name="Larson L."/>
            <person name="White J."/>
            <person name="O'Leary S."/>
            <person name="Kodira C."/>
            <person name="Zeng Q."/>
            <person name="Yandava C."/>
            <person name="Alvarado L."/>
            <person name="Longcore J."/>
            <person name="James T."/>
        </authorList>
    </citation>
    <scope>NUCLEOTIDE SEQUENCE [LARGE SCALE GENOMIC DNA]</scope>
    <source>
        <strain evidence="8 9">JEL423</strain>
    </source>
</reference>
<dbReference type="EMBL" id="DS022301">
    <property type="protein sequence ID" value="OAJ38145.1"/>
    <property type="molecule type" value="Genomic_DNA"/>
</dbReference>
<evidence type="ECO:0000256" key="5">
    <source>
        <dbReference type="ARBA" id="ARBA00023242"/>
    </source>
</evidence>
<dbReference type="InterPro" id="IPR011989">
    <property type="entry name" value="ARM-like"/>
</dbReference>
<dbReference type="STRING" id="403673.A0A177WEF6"/>
<sequence>MEMTVFLQSDSTTLSERSEIWKTVFQTLRNAQTTLDTQISHDALKEPAVADLQLTLSATGSSAKSAILSTALDFSQEKLSGLVSAWERDLAPTFISSRTELSDTLEKDALACLSAVLFQEELVKLLTESQLSSLLDILICIISSASCGDYPQSTCQLAVWTLSSQKIQPTRIIELKADRIIAALMSCLQSNHVNLVDGALRAFSRVCMQSSYFSQNVSSWFGIVMDLLFSAETSIRRSADSFLSLIAPQMITFSEIHLEPSKKSSRSSSGFISKFIDTLSAHSNDGINMMCAWGHVMIAFGVKLHKTESLNTLLSIAEPNFNSTRPAQRIAAFRAWKRLILNFSLNGHLFYSKRVKLILLPIWHCLRLEKKNSVRQAAFETYMYLLVHLGRRSMPLAGFLENYVLPTLQYILSKGTMLEILLLALADLIDKPAEPISQDATIMILDSSAIDLSGQICRYIPVEAWTQADFDVLVQCVSLSLNRLEQAQEPCYRIWTKICDFTQSLLKLEIDRGRKCMLSIVKFLGSLVQSESVSVATLAMELYLPGVTLLSFEFCNLFSEDIDMFKYILEEGVGFMSMKLAPTTLDAWLRFSKEILAMIPEGSVSENVIIALEQVETNLATHFSKVNTVQDSPAVEESIGSLDNEDSNDTVTAIEHADDSALLDLDSSIQMDFLQPKHSFTMPDNSLHKVTQEKRKSDITATDVRPVKRVLANDGREFTMHLKKLVQFQEDLNVMDANEILRVQTTLVQLMGMCCERLSQ</sequence>
<organism evidence="8 9">
    <name type="scientific">Batrachochytrium dendrobatidis (strain JEL423)</name>
    <dbReference type="NCBI Taxonomy" id="403673"/>
    <lineage>
        <taxon>Eukaryota</taxon>
        <taxon>Fungi</taxon>
        <taxon>Fungi incertae sedis</taxon>
        <taxon>Chytridiomycota</taxon>
        <taxon>Chytridiomycota incertae sedis</taxon>
        <taxon>Chytridiomycetes</taxon>
        <taxon>Rhizophydiales</taxon>
        <taxon>Rhizophydiales incertae sedis</taxon>
        <taxon>Batrachochytrium</taxon>
    </lineage>
</organism>
<dbReference type="GO" id="GO:0000723">
    <property type="term" value="P:telomere maintenance"/>
    <property type="evidence" value="ECO:0007669"/>
    <property type="project" value="TreeGrafter"/>
</dbReference>
<accession>A0A177WEF6</accession>
<evidence type="ECO:0000256" key="2">
    <source>
        <dbReference type="ARBA" id="ARBA00004574"/>
    </source>
</evidence>
<dbReference type="InterPro" id="IPR016024">
    <property type="entry name" value="ARM-type_fold"/>
</dbReference>
<protein>
    <recommendedName>
        <fullName evidence="7">Telomere-associated protein Rif1 N-terminal domain-containing protein</fullName>
    </recommendedName>
</protein>
<dbReference type="GO" id="GO:0140445">
    <property type="term" value="C:chromosome, telomeric repeat region"/>
    <property type="evidence" value="ECO:0007669"/>
    <property type="project" value="TreeGrafter"/>
</dbReference>